<name>B6VV43_9BACT</name>
<dbReference type="EMBL" id="ABWZ01000018">
    <property type="protein sequence ID" value="EEB26417.1"/>
    <property type="molecule type" value="Genomic_DNA"/>
</dbReference>
<gene>
    <name evidence="1" type="ORF">BACDOR_01151</name>
</gene>
<organism evidence="1 2">
    <name type="scientific">Phocaeicola dorei DSM 17855</name>
    <dbReference type="NCBI Taxonomy" id="483217"/>
    <lineage>
        <taxon>Bacteria</taxon>
        <taxon>Pseudomonadati</taxon>
        <taxon>Bacteroidota</taxon>
        <taxon>Bacteroidia</taxon>
        <taxon>Bacteroidales</taxon>
        <taxon>Bacteroidaceae</taxon>
        <taxon>Phocaeicola</taxon>
    </lineage>
</organism>
<evidence type="ECO:0000313" key="2">
    <source>
        <dbReference type="Proteomes" id="UP000004849"/>
    </source>
</evidence>
<evidence type="ECO:0000313" key="1">
    <source>
        <dbReference type="EMBL" id="EEB26417.1"/>
    </source>
</evidence>
<reference evidence="1 2" key="1">
    <citation type="submission" date="2008-10" db="EMBL/GenBank/DDBJ databases">
        <title>Draft genome sequence of Bacteroides dorei (DSM 17855).</title>
        <authorList>
            <person name="Sudarsanam P."/>
            <person name="Ley R."/>
            <person name="Guruge J."/>
            <person name="Turnbaugh P.J."/>
            <person name="Mahowald M."/>
            <person name="Liep D."/>
            <person name="Gordon J."/>
        </authorList>
    </citation>
    <scope>NUCLEOTIDE SEQUENCE [LARGE SCALE GENOMIC DNA]</scope>
    <source>
        <strain evidence="1 2">DSM 17855</strain>
    </source>
</reference>
<dbReference type="HOGENOM" id="CLU_3229525_0_0_10"/>
<accession>B6VV43</accession>
<dbReference type="AlphaFoldDB" id="B6VV43"/>
<protein>
    <submittedName>
        <fullName evidence="1">Uncharacterized protein</fullName>
    </submittedName>
</protein>
<sequence>MSCGCHFGPDTSSLFFPGKGTCLVIKRFLSAIFSLAKCFLPDA</sequence>
<dbReference type="Proteomes" id="UP000004849">
    <property type="component" value="Unassembled WGS sequence"/>
</dbReference>
<proteinExistence type="predicted"/>
<reference evidence="1 2" key="2">
    <citation type="submission" date="2008-10" db="EMBL/GenBank/DDBJ databases">
        <authorList>
            <person name="Fulton L."/>
            <person name="Clifton S."/>
            <person name="Fulton B."/>
            <person name="Xu J."/>
            <person name="Minx P."/>
            <person name="Pepin K.H."/>
            <person name="Johnson M."/>
            <person name="Thiruvilangam P."/>
            <person name="Bhonagiri V."/>
            <person name="Nash W.E."/>
            <person name="Mardis E.R."/>
            <person name="Wilson R.K."/>
        </authorList>
    </citation>
    <scope>NUCLEOTIDE SEQUENCE [LARGE SCALE GENOMIC DNA]</scope>
    <source>
        <strain evidence="1 2">DSM 17855</strain>
    </source>
</reference>